<reference evidence="2 3" key="1">
    <citation type="journal article" date="2024" name="J. Plant Pathol.">
        <title>Sequence and assembly of the genome of Seiridium unicorne, isolate CBS 538.82, causal agent of cypress canker disease.</title>
        <authorList>
            <person name="Scali E."/>
            <person name="Rocca G.D."/>
            <person name="Danti R."/>
            <person name="Garbelotto M."/>
            <person name="Barberini S."/>
            <person name="Baroncelli R."/>
            <person name="Emiliani G."/>
        </authorList>
    </citation>
    <scope>NUCLEOTIDE SEQUENCE [LARGE SCALE GENOMIC DNA]</scope>
    <source>
        <strain evidence="2 3">BM-138-508</strain>
    </source>
</reference>
<gene>
    <name evidence="2" type="ORF">SUNI508_13409</name>
</gene>
<dbReference type="Pfam" id="PF02458">
    <property type="entry name" value="Transferase"/>
    <property type="match status" value="1"/>
</dbReference>
<organism evidence="2 3">
    <name type="scientific">Seiridium unicorne</name>
    <dbReference type="NCBI Taxonomy" id="138068"/>
    <lineage>
        <taxon>Eukaryota</taxon>
        <taxon>Fungi</taxon>
        <taxon>Dikarya</taxon>
        <taxon>Ascomycota</taxon>
        <taxon>Pezizomycotina</taxon>
        <taxon>Sordariomycetes</taxon>
        <taxon>Xylariomycetidae</taxon>
        <taxon>Amphisphaeriales</taxon>
        <taxon>Sporocadaceae</taxon>
        <taxon>Seiridium</taxon>
    </lineage>
</organism>
<accession>A0ABR2VDG0</accession>
<dbReference type="InterPro" id="IPR023213">
    <property type="entry name" value="CAT-like_dom_sf"/>
</dbReference>
<keyword evidence="1" id="KW-0808">Transferase</keyword>
<dbReference type="Gene3D" id="3.30.559.10">
    <property type="entry name" value="Chloramphenicol acetyltransferase-like domain"/>
    <property type="match status" value="2"/>
</dbReference>
<dbReference type="InterPro" id="IPR050317">
    <property type="entry name" value="Plant_Fungal_Acyltransferase"/>
</dbReference>
<name>A0ABR2VDG0_9PEZI</name>
<dbReference type="PANTHER" id="PTHR31642">
    <property type="entry name" value="TRICHOTHECENE 3-O-ACETYLTRANSFERASE"/>
    <property type="match status" value="1"/>
</dbReference>
<keyword evidence="3" id="KW-1185">Reference proteome</keyword>
<dbReference type="PANTHER" id="PTHR31642:SF310">
    <property type="entry name" value="FATTY ALCOHOL:CAFFEOYL-COA ACYLTRANSFERASE"/>
    <property type="match status" value="1"/>
</dbReference>
<evidence type="ECO:0000313" key="3">
    <source>
        <dbReference type="Proteomes" id="UP001408356"/>
    </source>
</evidence>
<evidence type="ECO:0000256" key="1">
    <source>
        <dbReference type="ARBA" id="ARBA00022679"/>
    </source>
</evidence>
<dbReference type="Proteomes" id="UP001408356">
    <property type="component" value="Unassembled WGS sequence"/>
</dbReference>
<comment type="caution">
    <text evidence="2">The sequence shown here is derived from an EMBL/GenBank/DDBJ whole genome shotgun (WGS) entry which is preliminary data.</text>
</comment>
<protein>
    <submittedName>
        <fullName evidence="2">Anthranilate n-hydroxycinnamoyl/benzoyltransferase</fullName>
    </submittedName>
</protein>
<evidence type="ECO:0000313" key="2">
    <source>
        <dbReference type="EMBL" id="KAK9424821.1"/>
    </source>
</evidence>
<dbReference type="EMBL" id="JARVKF010000030">
    <property type="protein sequence ID" value="KAK9424821.1"/>
    <property type="molecule type" value="Genomic_DNA"/>
</dbReference>
<proteinExistence type="predicted"/>
<sequence>MAEHVEVPMTDWCHLSVRAYTQMVLCFGFDDHAGCHDEVNTAVAQHLQASLMRLSQQRADLTDLFRTVTDPETRRKRTERIRRPGVDTPIPYEVGSLRNSYPYSFKQLKKQGFPSVAFLDKRLVVDESPDGVDPAVIVKVFFIEGGFFLGIYLSHQVADGDGCRMFLDMFSAQTCGAMVEHPRELNLDIPHELLLPSATLDELLAQCPEYKHRGEPFRTTASVSSISKEIGPKITGRLFSFPMEKLRELQTLLITDKSSPLPSLFTALGALAWAHITKARVSTLDESDQSSEMGALRTIFNWKPRAFSTYSQQHFGNTVHSTDVNVSINTLLQACDDLDVLGSRVVAAISTSITAVDESFMTPRLAVAQRRLLDSVDAKSKLVNIFPTQPKGNLVLNSWRFFGADTKWEIPGVHKYSKPAAIRRPAAGWWSPYGLCIQPAATDATALELLVQLEAEEMDRLCNDVEWMRWVG</sequence>